<dbReference type="Proteomes" id="UP000187085">
    <property type="component" value="Unassembled WGS sequence"/>
</dbReference>
<sequence>MTGIHKLPASGPVAVSDPGPRSTGVGSGLAGDVIGDHRHHGGTDQAVYAFGRAELDHWAGRLGRDLPAGAFGENLTIGGYDVDGAVLGERWRIGDVELQVTGPRLPCGTFRSAMGVRGWLRMFTEHGRTGAYLSVLTPGELAAGMELTVCHRPDHDVTVPELFRALMGDVAARRRVALAGDDLSVTARRGLARPGA</sequence>
<dbReference type="Pfam" id="PF03473">
    <property type="entry name" value="MOSC"/>
    <property type="match status" value="1"/>
</dbReference>
<dbReference type="PANTHER" id="PTHR30212">
    <property type="entry name" value="PROTEIN YIIM"/>
    <property type="match status" value="1"/>
</dbReference>
<dbReference type="InterPro" id="IPR011037">
    <property type="entry name" value="Pyrv_Knase-like_insert_dom_sf"/>
</dbReference>
<feature type="region of interest" description="Disordered" evidence="1">
    <location>
        <begin position="1"/>
        <end position="32"/>
    </location>
</feature>
<reference evidence="3 4" key="1">
    <citation type="submission" date="2016-12" db="EMBL/GenBank/DDBJ databases">
        <title>Draft genome of Tersicoccus phoenicis 1P05MA.</title>
        <authorList>
            <person name="Nakajima Y."/>
            <person name="Yoshizawa S."/>
            <person name="Nakamura K."/>
            <person name="Ogura Y."/>
            <person name="Hayashi T."/>
            <person name="Kogure K."/>
        </authorList>
    </citation>
    <scope>NUCLEOTIDE SEQUENCE [LARGE SCALE GENOMIC DNA]</scope>
    <source>
        <strain evidence="3 4">1p05MA</strain>
    </source>
</reference>
<keyword evidence="4" id="KW-1185">Reference proteome</keyword>
<evidence type="ECO:0000256" key="1">
    <source>
        <dbReference type="SAM" id="MobiDB-lite"/>
    </source>
</evidence>
<comment type="caution">
    <text evidence="3">The sequence shown here is derived from an EMBL/GenBank/DDBJ whole genome shotgun (WGS) entry which is preliminary data.</text>
</comment>
<proteinExistence type="predicted"/>
<name>A0A1R1L769_9MICC</name>
<dbReference type="GO" id="GO:0030170">
    <property type="term" value="F:pyridoxal phosphate binding"/>
    <property type="evidence" value="ECO:0007669"/>
    <property type="project" value="InterPro"/>
</dbReference>
<dbReference type="GO" id="GO:0030151">
    <property type="term" value="F:molybdenum ion binding"/>
    <property type="evidence" value="ECO:0007669"/>
    <property type="project" value="InterPro"/>
</dbReference>
<dbReference type="PROSITE" id="PS51340">
    <property type="entry name" value="MOSC"/>
    <property type="match status" value="1"/>
</dbReference>
<dbReference type="GO" id="GO:0003824">
    <property type="term" value="F:catalytic activity"/>
    <property type="evidence" value="ECO:0007669"/>
    <property type="project" value="InterPro"/>
</dbReference>
<dbReference type="PANTHER" id="PTHR30212:SF2">
    <property type="entry name" value="PROTEIN YIIM"/>
    <property type="match status" value="1"/>
</dbReference>
<protein>
    <recommendedName>
        <fullName evidence="2">MOSC domain-containing protein</fullName>
    </recommendedName>
</protein>
<dbReference type="SUPFAM" id="SSF50800">
    <property type="entry name" value="PK beta-barrel domain-like"/>
    <property type="match status" value="1"/>
</dbReference>
<dbReference type="EMBL" id="MRDE01000076">
    <property type="protein sequence ID" value="OMH23374.1"/>
    <property type="molecule type" value="Genomic_DNA"/>
</dbReference>
<feature type="domain" description="MOSC" evidence="2">
    <location>
        <begin position="7"/>
        <end position="150"/>
    </location>
</feature>
<evidence type="ECO:0000259" key="2">
    <source>
        <dbReference type="PROSITE" id="PS51340"/>
    </source>
</evidence>
<evidence type="ECO:0000313" key="3">
    <source>
        <dbReference type="EMBL" id="OMH23374.1"/>
    </source>
</evidence>
<organism evidence="3 4">
    <name type="scientific">Tersicoccus phoenicis</name>
    <dbReference type="NCBI Taxonomy" id="554083"/>
    <lineage>
        <taxon>Bacteria</taxon>
        <taxon>Bacillati</taxon>
        <taxon>Actinomycetota</taxon>
        <taxon>Actinomycetes</taxon>
        <taxon>Micrococcales</taxon>
        <taxon>Micrococcaceae</taxon>
        <taxon>Tersicoccus</taxon>
    </lineage>
</organism>
<accession>A0A1R1L769</accession>
<dbReference type="AlphaFoldDB" id="A0A1R1L769"/>
<gene>
    <name evidence="3" type="ORF">BKD30_13385</name>
</gene>
<dbReference type="InterPro" id="IPR005302">
    <property type="entry name" value="MoCF_Sase_C"/>
</dbReference>
<dbReference type="STRING" id="554083.BKD30_13385"/>
<evidence type="ECO:0000313" key="4">
    <source>
        <dbReference type="Proteomes" id="UP000187085"/>
    </source>
</evidence>
<dbReference type="Gene3D" id="2.40.33.20">
    <property type="entry name" value="PK beta-barrel domain-like"/>
    <property type="match status" value="1"/>
</dbReference>
<dbReference type="InterPro" id="IPR052353">
    <property type="entry name" value="Benzoxazolinone_Detox_Enz"/>
</dbReference>